<evidence type="ECO:0000256" key="4">
    <source>
        <dbReference type="ARBA" id="ARBA00022989"/>
    </source>
</evidence>
<dbReference type="InterPro" id="IPR031933">
    <property type="entry name" value="UPF0767"/>
</dbReference>
<feature type="non-terminal residue" evidence="8">
    <location>
        <position position="1"/>
    </location>
</feature>
<dbReference type="Proteomes" id="UP001177023">
    <property type="component" value="Unassembled WGS sequence"/>
</dbReference>
<evidence type="ECO:0000256" key="6">
    <source>
        <dbReference type="SAM" id="Phobius"/>
    </source>
</evidence>
<comment type="subcellular location">
    <subcellularLocation>
        <location evidence="1">Membrane</location>
        <topology evidence="1">Single-pass membrane protein</topology>
    </subcellularLocation>
</comment>
<evidence type="ECO:0000313" key="8">
    <source>
        <dbReference type="EMBL" id="CAJ0585422.1"/>
    </source>
</evidence>
<evidence type="ECO:0000313" key="9">
    <source>
        <dbReference type="Proteomes" id="UP001177023"/>
    </source>
</evidence>
<name>A0AA36DDW5_9BILA</name>
<comment type="similarity">
    <text evidence="2">Belongs to the SMIM12 family.</text>
</comment>
<dbReference type="GO" id="GO:0016020">
    <property type="term" value="C:membrane"/>
    <property type="evidence" value="ECO:0007669"/>
    <property type="project" value="UniProtKB-SubCell"/>
</dbReference>
<evidence type="ECO:0000256" key="2">
    <source>
        <dbReference type="ARBA" id="ARBA00007304"/>
    </source>
</evidence>
<keyword evidence="3 6" id="KW-0812">Transmembrane</keyword>
<protein>
    <recommendedName>
        <fullName evidence="10">Small integral membrane protein 12</fullName>
    </recommendedName>
</protein>
<sequence length="83" mass="9598">MWPVFYALGQRFSNWLVFPIATIIGTVGYYAEKKLRPRPPPIPYLEESVIEARQRRLLTATGDEDLATQRARTLHISEPAREK</sequence>
<keyword evidence="5 6" id="KW-0472">Membrane</keyword>
<proteinExistence type="inferred from homology"/>
<gene>
    <name evidence="8" type="ORF">MSPICULIGERA_LOCUS23445</name>
    <name evidence="7" type="ORF">MSPICULIGERA_LOCUS8690</name>
</gene>
<organism evidence="8 9">
    <name type="scientific">Mesorhabditis spiculigera</name>
    <dbReference type="NCBI Taxonomy" id="96644"/>
    <lineage>
        <taxon>Eukaryota</taxon>
        <taxon>Metazoa</taxon>
        <taxon>Ecdysozoa</taxon>
        <taxon>Nematoda</taxon>
        <taxon>Chromadorea</taxon>
        <taxon>Rhabditida</taxon>
        <taxon>Rhabditina</taxon>
        <taxon>Rhabditomorpha</taxon>
        <taxon>Rhabditoidea</taxon>
        <taxon>Rhabditidae</taxon>
        <taxon>Mesorhabditinae</taxon>
        <taxon>Mesorhabditis</taxon>
    </lineage>
</organism>
<dbReference type="EMBL" id="CATQJA010002278">
    <property type="protein sequence ID" value="CAJ0570246.1"/>
    <property type="molecule type" value="Genomic_DNA"/>
</dbReference>
<dbReference type="EMBL" id="CATQJA010002704">
    <property type="protein sequence ID" value="CAJ0585422.1"/>
    <property type="molecule type" value="Genomic_DNA"/>
</dbReference>
<evidence type="ECO:0000256" key="1">
    <source>
        <dbReference type="ARBA" id="ARBA00004167"/>
    </source>
</evidence>
<keyword evidence="9" id="KW-1185">Reference proteome</keyword>
<comment type="caution">
    <text evidence="8">The sequence shown here is derived from an EMBL/GenBank/DDBJ whole genome shotgun (WGS) entry which is preliminary data.</text>
</comment>
<keyword evidence="4 6" id="KW-1133">Transmembrane helix</keyword>
<feature type="transmembrane region" description="Helical" evidence="6">
    <location>
        <begin position="12"/>
        <end position="31"/>
    </location>
</feature>
<evidence type="ECO:0000256" key="5">
    <source>
        <dbReference type="ARBA" id="ARBA00023136"/>
    </source>
</evidence>
<accession>A0AA36DDW5</accession>
<evidence type="ECO:0000313" key="7">
    <source>
        <dbReference type="EMBL" id="CAJ0570246.1"/>
    </source>
</evidence>
<evidence type="ECO:0008006" key="10">
    <source>
        <dbReference type="Google" id="ProtNLM"/>
    </source>
</evidence>
<evidence type="ECO:0000256" key="3">
    <source>
        <dbReference type="ARBA" id="ARBA00022692"/>
    </source>
</evidence>
<dbReference type="Pfam" id="PF15990">
    <property type="entry name" value="UPF0767"/>
    <property type="match status" value="1"/>
</dbReference>
<reference evidence="8" key="1">
    <citation type="submission" date="2023-06" db="EMBL/GenBank/DDBJ databases">
        <authorList>
            <person name="Delattre M."/>
        </authorList>
    </citation>
    <scope>NUCLEOTIDE SEQUENCE</scope>
    <source>
        <strain evidence="8">AF72</strain>
    </source>
</reference>
<dbReference type="AlphaFoldDB" id="A0AA36DDW5"/>